<dbReference type="GO" id="GO:0030425">
    <property type="term" value="C:dendrite"/>
    <property type="evidence" value="ECO:0007669"/>
    <property type="project" value="TreeGrafter"/>
</dbReference>
<evidence type="ECO:0000256" key="8">
    <source>
        <dbReference type="RuleBase" id="RU363108"/>
    </source>
</evidence>
<reference evidence="9" key="1">
    <citation type="submission" date="2020-03" db="EMBL/GenBank/DDBJ databases">
        <authorList>
            <person name="Chebbi M.A."/>
            <person name="Drezen J.M."/>
        </authorList>
    </citation>
    <scope>NUCLEOTIDE SEQUENCE</scope>
    <source>
        <tissue evidence="9">Whole body</tissue>
    </source>
</reference>
<feature type="transmembrane region" description="Helical" evidence="8">
    <location>
        <begin position="35"/>
        <end position="55"/>
    </location>
</feature>
<feature type="transmembrane region" description="Helical" evidence="8">
    <location>
        <begin position="165"/>
        <end position="184"/>
    </location>
</feature>
<protein>
    <recommendedName>
        <fullName evidence="8">Gustatory receptor</fullName>
    </recommendedName>
</protein>
<evidence type="ECO:0000256" key="5">
    <source>
        <dbReference type="ARBA" id="ARBA00023136"/>
    </source>
</evidence>
<dbReference type="GO" id="GO:0005886">
    <property type="term" value="C:plasma membrane"/>
    <property type="evidence" value="ECO:0007669"/>
    <property type="project" value="UniProtKB-SubCell"/>
</dbReference>
<dbReference type="GO" id="GO:0008049">
    <property type="term" value="P:male courtship behavior"/>
    <property type="evidence" value="ECO:0007669"/>
    <property type="project" value="TreeGrafter"/>
</dbReference>
<feature type="non-terminal residue" evidence="9">
    <location>
        <position position="302"/>
    </location>
</feature>
<evidence type="ECO:0000256" key="1">
    <source>
        <dbReference type="ARBA" id="ARBA00004651"/>
    </source>
</evidence>
<dbReference type="GO" id="GO:0007165">
    <property type="term" value="P:signal transduction"/>
    <property type="evidence" value="ECO:0007669"/>
    <property type="project" value="UniProtKB-KW"/>
</dbReference>
<evidence type="ECO:0000313" key="9">
    <source>
        <dbReference type="EMBL" id="KAG8034995.1"/>
    </source>
</evidence>
<accession>A0A8J5UT79</accession>
<name>A0A8J5UT79_9HYME</name>
<keyword evidence="3 8" id="KW-0812">Transmembrane</keyword>
<comment type="subcellular location">
    <subcellularLocation>
        <location evidence="1 8">Cell membrane</location>
        <topology evidence="1 8">Multi-pass membrane protein</topology>
    </subcellularLocation>
</comment>
<dbReference type="OrthoDB" id="6366728at2759"/>
<feature type="transmembrane region" description="Helical" evidence="8">
    <location>
        <begin position="75"/>
        <end position="96"/>
    </location>
</feature>
<feature type="transmembrane region" description="Helical" evidence="8">
    <location>
        <begin position="204"/>
        <end position="222"/>
    </location>
</feature>
<evidence type="ECO:0000256" key="6">
    <source>
        <dbReference type="ARBA" id="ARBA00023170"/>
    </source>
</evidence>
<evidence type="ECO:0000313" key="10">
    <source>
        <dbReference type="Proteomes" id="UP000729913"/>
    </source>
</evidence>
<dbReference type="GO" id="GO:0043025">
    <property type="term" value="C:neuronal cell body"/>
    <property type="evidence" value="ECO:0007669"/>
    <property type="project" value="TreeGrafter"/>
</dbReference>
<keyword evidence="7 8" id="KW-0807">Transducer</keyword>
<dbReference type="PANTHER" id="PTHR21143">
    <property type="entry name" value="INVERTEBRATE GUSTATORY RECEPTOR"/>
    <property type="match status" value="1"/>
</dbReference>
<dbReference type="EMBL" id="JAAOIC020000065">
    <property type="protein sequence ID" value="KAG8034995.1"/>
    <property type="molecule type" value="Genomic_DNA"/>
</dbReference>
<keyword evidence="6 8" id="KW-0675">Receptor</keyword>
<evidence type="ECO:0000256" key="7">
    <source>
        <dbReference type="ARBA" id="ARBA00023224"/>
    </source>
</evidence>
<dbReference type="GO" id="GO:0007635">
    <property type="term" value="P:chemosensory behavior"/>
    <property type="evidence" value="ECO:0007669"/>
    <property type="project" value="TreeGrafter"/>
</dbReference>
<comment type="function">
    <text evidence="8">Gustatory receptor which mediates acceptance or avoidance behavior, depending on its substrates.</text>
</comment>
<keyword evidence="5 8" id="KW-0472">Membrane</keyword>
<dbReference type="Proteomes" id="UP000729913">
    <property type="component" value="Unassembled WGS sequence"/>
</dbReference>
<sequence>RASIINKKSSKVDKSLEQLGVPVNKQKSYNYSLKLIVIWIISVFILNIIVASLSSVQIKSFFRKIMMAFIIQHPIHVNTLIDLTFCSLILLIKLRFKSVNEALLKFRIIYSYNLPVINLNRKVNNHFTCQKTPEHSFVVFKILKDAHLELTNICNNITEIFGCQLIMTILSSFILITTMLYNIYSFNVNEEITFILKVRFSTIFTSWVLHSSFKFIFINYTCSETICEWKRTGKLIHKLEIKLHDTDFSEEIHRFSIQIIKNPLIFAPCGLINLSYKFMRNFAGSITTYLVILIQLSNEDNH</sequence>
<comment type="caution">
    <text evidence="8">Lacks conserved residue(s) required for the propagation of feature annotation.</text>
</comment>
<comment type="similarity">
    <text evidence="8">Belongs to the insect chemoreceptor superfamily. Gustatory receptor (GR) family.</text>
</comment>
<organism evidence="9 10">
    <name type="scientific">Cotesia typhae</name>
    <dbReference type="NCBI Taxonomy" id="2053667"/>
    <lineage>
        <taxon>Eukaryota</taxon>
        <taxon>Metazoa</taxon>
        <taxon>Ecdysozoa</taxon>
        <taxon>Arthropoda</taxon>
        <taxon>Hexapoda</taxon>
        <taxon>Insecta</taxon>
        <taxon>Pterygota</taxon>
        <taxon>Neoptera</taxon>
        <taxon>Endopterygota</taxon>
        <taxon>Hymenoptera</taxon>
        <taxon>Apocrita</taxon>
        <taxon>Ichneumonoidea</taxon>
        <taxon>Braconidae</taxon>
        <taxon>Microgastrinae</taxon>
        <taxon>Cotesia</taxon>
    </lineage>
</organism>
<keyword evidence="4 8" id="KW-1133">Transmembrane helix</keyword>
<dbReference type="AlphaFoldDB" id="A0A8J5UT79"/>
<evidence type="ECO:0000256" key="3">
    <source>
        <dbReference type="ARBA" id="ARBA00022692"/>
    </source>
</evidence>
<dbReference type="PANTHER" id="PTHR21143:SF133">
    <property type="entry name" value="GUSTATORY AND PHEROMONE RECEPTOR 32A-RELATED"/>
    <property type="match status" value="1"/>
</dbReference>
<comment type="caution">
    <text evidence="9">The sequence shown here is derived from an EMBL/GenBank/DDBJ whole genome shotgun (WGS) entry which is preliminary data.</text>
</comment>
<dbReference type="GO" id="GO:0030424">
    <property type="term" value="C:axon"/>
    <property type="evidence" value="ECO:0007669"/>
    <property type="project" value="TreeGrafter"/>
</dbReference>
<keyword evidence="10" id="KW-1185">Reference proteome</keyword>
<dbReference type="Pfam" id="PF08395">
    <property type="entry name" value="7tm_7"/>
    <property type="match status" value="1"/>
</dbReference>
<proteinExistence type="inferred from homology"/>
<reference evidence="9" key="2">
    <citation type="submission" date="2021-04" db="EMBL/GenBank/DDBJ databases">
        <title>Genome-wide patterns of bracovirus chromosomal integration into multiple host tissues during parasitism.</title>
        <authorList>
            <person name="Chebbi M.A.C."/>
        </authorList>
    </citation>
    <scope>NUCLEOTIDE SEQUENCE</scope>
    <source>
        <tissue evidence="9">Whole body</tissue>
    </source>
</reference>
<dbReference type="GO" id="GO:0050909">
    <property type="term" value="P:sensory perception of taste"/>
    <property type="evidence" value="ECO:0007669"/>
    <property type="project" value="InterPro"/>
</dbReference>
<gene>
    <name evidence="9" type="ORF">G9C98_005417</name>
</gene>
<evidence type="ECO:0000256" key="2">
    <source>
        <dbReference type="ARBA" id="ARBA00022475"/>
    </source>
</evidence>
<dbReference type="InterPro" id="IPR013604">
    <property type="entry name" value="7TM_chemorcpt"/>
</dbReference>
<evidence type="ECO:0000256" key="4">
    <source>
        <dbReference type="ARBA" id="ARBA00022989"/>
    </source>
</evidence>
<keyword evidence="2 8" id="KW-1003">Cell membrane</keyword>